<name>A0A0D5YM17_ACIBA</name>
<evidence type="ECO:0000313" key="2">
    <source>
        <dbReference type="Proteomes" id="UP000032746"/>
    </source>
</evidence>
<dbReference type="Proteomes" id="UP000032746">
    <property type="component" value="Chromosome"/>
</dbReference>
<reference evidence="1 2" key="1">
    <citation type="journal article" date="2015" name="J. Bacteriol.">
        <title>Resources for Genetic and Genomic Analysis of Emerging Pathogen Acinetobacter baumannii.</title>
        <authorList>
            <person name="Gallagher L.A."/>
            <person name="Ramage E."/>
            <person name="Weiss E.J."/>
            <person name="Radey M."/>
            <person name="Hayden H.S."/>
            <person name="Held K.G."/>
            <person name="Huse H.K."/>
            <person name="Zurawski D.V."/>
            <person name="Brittnacher M.J."/>
            <person name="Manoil C."/>
        </authorList>
    </citation>
    <scope>NUCLEOTIDE SEQUENCE [LARGE SCALE GENOMIC DNA]</scope>
    <source>
        <strain evidence="1 2">AB5075-UW</strain>
    </source>
</reference>
<protein>
    <submittedName>
        <fullName evidence="1">Uncharacterized protein</fullName>
    </submittedName>
</protein>
<gene>
    <name evidence="1" type="ORF">ABUW_3700</name>
</gene>
<accession>A0A0D5YM17</accession>
<sequence>MPKQPLLSAYRPVIGVTTKSEYYRALKVHGACPFL</sequence>
<organism evidence="1 2">
    <name type="scientific">Acinetobacter baumannii</name>
    <dbReference type="NCBI Taxonomy" id="470"/>
    <lineage>
        <taxon>Bacteria</taxon>
        <taxon>Pseudomonadati</taxon>
        <taxon>Pseudomonadota</taxon>
        <taxon>Gammaproteobacteria</taxon>
        <taxon>Moraxellales</taxon>
        <taxon>Moraxellaceae</taxon>
        <taxon>Acinetobacter</taxon>
        <taxon>Acinetobacter calcoaceticus/baumannii complex</taxon>
    </lineage>
</organism>
<proteinExistence type="predicted"/>
<evidence type="ECO:0000313" key="1">
    <source>
        <dbReference type="EMBL" id="AKA33380.1"/>
    </source>
</evidence>
<dbReference type="PATRIC" id="fig|470.1345.peg.3626"/>
<reference evidence="2" key="2">
    <citation type="submission" date="2015-03" db="EMBL/GenBank/DDBJ databases">
        <authorList>
            <person name="Gallagher L.A."/>
            <person name="Hayden H.S."/>
            <person name="Weiss E.J."/>
            <person name="Hager K.R."/>
            <person name="Ramage E."/>
            <person name="Radey M.R."/>
            <person name="Bydalek R."/>
            <person name="Manoil C."/>
            <person name="Miller S.I."/>
            <person name="Brittnacher M.J."/>
        </authorList>
    </citation>
    <scope>NUCLEOTIDE SEQUENCE [LARGE SCALE GENOMIC DNA]</scope>
    <source>
        <strain evidence="2">AB5075-UW</strain>
    </source>
</reference>
<dbReference type="EMBL" id="CP008706">
    <property type="protein sequence ID" value="AKA33380.1"/>
    <property type="molecule type" value="Genomic_DNA"/>
</dbReference>
<dbReference type="AlphaFoldDB" id="A0A0D5YM17"/>